<evidence type="ECO:0000313" key="2">
    <source>
        <dbReference type="Proteomes" id="UP001338125"/>
    </source>
</evidence>
<proteinExistence type="predicted"/>
<comment type="caution">
    <text evidence="1">The sequence shown here is derived from an EMBL/GenBank/DDBJ whole genome shotgun (WGS) entry which is preliminary data.</text>
</comment>
<dbReference type="Proteomes" id="UP001338125">
    <property type="component" value="Unassembled WGS sequence"/>
</dbReference>
<dbReference type="EMBL" id="JAVFKD010000012">
    <property type="protein sequence ID" value="KAK5993241.1"/>
    <property type="molecule type" value="Genomic_DNA"/>
</dbReference>
<gene>
    <name evidence="1" type="ORF">PT974_06670</name>
</gene>
<reference evidence="1 2" key="1">
    <citation type="submission" date="2024-01" db="EMBL/GenBank/DDBJ databases">
        <title>Complete genome of Cladobotryum mycophilum ATHUM6906.</title>
        <authorList>
            <person name="Christinaki A.C."/>
            <person name="Myridakis A.I."/>
            <person name="Kouvelis V.N."/>
        </authorList>
    </citation>
    <scope>NUCLEOTIDE SEQUENCE [LARGE SCALE GENOMIC DNA]</scope>
    <source>
        <strain evidence="1 2">ATHUM6906</strain>
    </source>
</reference>
<keyword evidence="2" id="KW-1185">Reference proteome</keyword>
<protein>
    <submittedName>
        <fullName evidence="1">Uncharacterized protein</fullName>
    </submittedName>
</protein>
<accession>A0ABR0SN78</accession>
<sequence>MSKPGPSNLASCEGSATAVVKTGILFRSALSSAQRLAGAGPGSMYSIPPNFQLQRFSSFSQSERAPTVWFAYVMVS</sequence>
<organism evidence="1 2">
    <name type="scientific">Cladobotryum mycophilum</name>
    <dbReference type="NCBI Taxonomy" id="491253"/>
    <lineage>
        <taxon>Eukaryota</taxon>
        <taxon>Fungi</taxon>
        <taxon>Dikarya</taxon>
        <taxon>Ascomycota</taxon>
        <taxon>Pezizomycotina</taxon>
        <taxon>Sordariomycetes</taxon>
        <taxon>Hypocreomycetidae</taxon>
        <taxon>Hypocreales</taxon>
        <taxon>Hypocreaceae</taxon>
        <taxon>Cladobotryum</taxon>
    </lineage>
</organism>
<name>A0ABR0SN78_9HYPO</name>
<evidence type="ECO:0000313" key="1">
    <source>
        <dbReference type="EMBL" id="KAK5993241.1"/>
    </source>
</evidence>